<dbReference type="EMBL" id="SIXC01000017">
    <property type="protein sequence ID" value="TBH78269.1"/>
    <property type="molecule type" value="Genomic_DNA"/>
</dbReference>
<organism evidence="2 3">
    <name type="scientific">Desulfovibrio legallii</name>
    <dbReference type="NCBI Taxonomy" id="571438"/>
    <lineage>
        <taxon>Bacteria</taxon>
        <taxon>Pseudomonadati</taxon>
        <taxon>Thermodesulfobacteriota</taxon>
        <taxon>Desulfovibrionia</taxon>
        <taxon>Desulfovibrionales</taxon>
        <taxon>Desulfovibrionaceae</taxon>
        <taxon>Desulfovibrio</taxon>
    </lineage>
</organism>
<keyword evidence="1" id="KW-0732">Signal</keyword>
<comment type="caution">
    <text evidence="2">The sequence shown here is derived from an EMBL/GenBank/DDBJ whole genome shotgun (WGS) entry which is preliminary data.</text>
</comment>
<reference evidence="2 3" key="1">
    <citation type="submission" date="2018-12" db="EMBL/GenBank/DDBJ databases">
        <title>First genome draft of Desulfovibrio legallis sp. nov.</title>
        <authorList>
            <person name="Ben Dhia O."/>
            <person name="Najjari A."/>
            <person name="Ferjani R."/>
            <person name="Fhoula I."/>
            <person name="Fardeau M.-L."/>
            <person name="Boudabbous A."/>
            <person name="Ouzari H.I."/>
        </authorList>
    </citation>
    <scope>NUCLEOTIDE SEQUENCE [LARGE SCALE GENOMIC DNA]</scope>
    <source>
        <strain evidence="2 3">H1T</strain>
    </source>
</reference>
<evidence type="ECO:0000313" key="2">
    <source>
        <dbReference type="EMBL" id="TBH78269.1"/>
    </source>
</evidence>
<proteinExistence type="predicted"/>
<accession>A0A6H3F953</accession>
<name>A0A6H3F953_9BACT</name>
<dbReference type="Pfam" id="PF13103">
    <property type="entry name" value="TonB_2"/>
    <property type="match status" value="2"/>
</dbReference>
<dbReference type="RefSeq" id="WP_118230560.1">
    <property type="nucleotide sequence ID" value="NZ_JAQDZC010000021.1"/>
</dbReference>
<feature type="signal peptide" evidence="1">
    <location>
        <begin position="1"/>
        <end position="30"/>
    </location>
</feature>
<dbReference type="AlphaFoldDB" id="A0A6H3F953"/>
<dbReference type="SUPFAM" id="SSF74653">
    <property type="entry name" value="TolA/TonB C-terminal domain"/>
    <property type="match status" value="2"/>
</dbReference>
<keyword evidence="3" id="KW-1185">Reference proteome</keyword>
<dbReference type="Gene3D" id="3.30.1150.10">
    <property type="match status" value="2"/>
</dbReference>
<evidence type="ECO:0008006" key="4">
    <source>
        <dbReference type="Google" id="ProtNLM"/>
    </source>
</evidence>
<evidence type="ECO:0000256" key="1">
    <source>
        <dbReference type="SAM" id="SignalP"/>
    </source>
</evidence>
<evidence type="ECO:0000313" key="3">
    <source>
        <dbReference type="Proteomes" id="UP000292919"/>
    </source>
</evidence>
<dbReference type="Proteomes" id="UP000292919">
    <property type="component" value="Unassembled WGS sequence"/>
</dbReference>
<sequence>MPSPIFTHQRCAVVAAFACLWAGVLSPLCAPGPLLPQAQAAAGAALDQGDGYGAKMLEKIVAVWAPPPALKGDFIVRLRVRVDAKGAVTDCVPLRSSGMEALDISACGAVRQGGGYGVPPYAQPLEVQLAFWTGTPKGKPRLTAPSSEEALRAEVRARTKAEAAISDARAAAAEDRAREKAEELARQTAGAAVAQTPAAAAQQPAPSVLPAAPFPAAAGRPVTPAAEPRQHAVPAVQADKTAGSAPDKAALQRYTRAVSRRLREHIVIPAETAPGEYRVPLRLEVDSQSGEIKDFTVLRDTGDKLLDRYIRLGIRRAGSVPPPPQGQGGRLEFTLVLLRP</sequence>
<gene>
    <name evidence="2" type="ORF">EB812_11155</name>
</gene>
<protein>
    <recommendedName>
        <fullName evidence="4">TonB family protein</fullName>
    </recommendedName>
</protein>
<feature type="chain" id="PRO_5026122820" description="TonB family protein" evidence="1">
    <location>
        <begin position="31"/>
        <end position="340"/>
    </location>
</feature>